<dbReference type="GO" id="GO:0004519">
    <property type="term" value="F:endonuclease activity"/>
    <property type="evidence" value="ECO:0007669"/>
    <property type="project" value="UniProtKB-KW"/>
</dbReference>
<protein>
    <submittedName>
        <fullName evidence="2">Endonuclease relaxase, MobA/VirD2</fullName>
    </submittedName>
</protein>
<sequence>MAITKLGSVKTTLSVAIDYILNPEKTENQKYVYCYGCTEDGKSAEQEFLAIREFGTGKGDVLAQHIKQSFKGQEVTPEQALEIGIKTAERLLENKYQYIVATHTDKDNIHNHNNFNN</sequence>
<keyword evidence="2" id="KW-0378">Hydrolase</keyword>
<keyword evidence="2" id="KW-0255">Endonuclease</keyword>
<gene>
    <name evidence="2" type="ORF">OBE_13514</name>
</gene>
<proteinExistence type="predicted"/>
<reference evidence="2" key="1">
    <citation type="journal article" date="2013" name="Environ. Microbiol.">
        <title>Microbiota from the distal guts of lean and obese adolescents exhibit partial functional redundancy besides clear differences in community structure.</title>
        <authorList>
            <person name="Ferrer M."/>
            <person name="Ruiz A."/>
            <person name="Lanza F."/>
            <person name="Haange S.B."/>
            <person name="Oberbach A."/>
            <person name="Till H."/>
            <person name="Bargiela R."/>
            <person name="Campoy C."/>
            <person name="Segura M.T."/>
            <person name="Richter M."/>
            <person name="von Bergen M."/>
            <person name="Seifert J."/>
            <person name="Suarez A."/>
        </authorList>
    </citation>
    <scope>NUCLEOTIDE SEQUENCE</scope>
</reference>
<dbReference type="InterPro" id="IPR005094">
    <property type="entry name" value="Endonuclease_MobA/VirD2"/>
</dbReference>
<comment type="caution">
    <text evidence="2">The sequence shown here is derived from an EMBL/GenBank/DDBJ whole genome shotgun (WGS) entry which is preliminary data.</text>
</comment>
<keyword evidence="2" id="KW-0540">Nuclease</keyword>
<feature type="domain" description="MobA/VirD2-like nuclease" evidence="1">
    <location>
        <begin position="19"/>
        <end position="116"/>
    </location>
</feature>
<accession>K1S896</accession>
<evidence type="ECO:0000259" key="1">
    <source>
        <dbReference type="Pfam" id="PF03432"/>
    </source>
</evidence>
<feature type="non-terminal residue" evidence="2">
    <location>
        <position position="117"/>
    </location>
</feature>
<dbReference type="AlphaFoldDB" id="K1S896"/>
<dbReference type="Pfam" id="PF03432">
    <property type="entry name" value="Relaxase"/>
    <property type="match status" value="1"/>
</dbReference>
<organism evidence="2">
    <name type="scientific">human gut metagenome</name>
    <dbReference type="NCBI Taxonomy" id="408170"/>
    <lineage>
        <taxon>unclassified sequences</taxon>
        <taxon>metagenomes</taxon>
        <taxon>organismal metagenomes</taxon>
    </lineage>
</organism>
<name>K1S896_9ZZZZ</name>
<dbReference type="EMBL" id="AJWZ01009328">
    <property type="protein sequence ID" value="EKC51619.1"/>
    <property type="molecule type" value="Genomic_DNA"/>
</dbReference>
<evidence type="ECO:0000313" key="2">
    <source>
        <dbReference type="EMBL" id="EKC51619.1"/>
    </source>
</evidence>